<feature type="domain" description="DNA/pantothenate metabolism flavoprotein C-terminal" evidence="1">
    <location>
        <begin position="142"/>
        <end position="250"/>
    </location>
</feature>
<dbReference type="EMBL" id="MIEK01000044">
    <property type="protein sequence ID" value="OEH81565.1"/>
    <property type="molecule type" value="Genomic_DNA"/>
</dbReference>
<dbReference type="Proteomes" id="UP000095256">
    <property type="component" value="Unassembled WGS sequence"/>
</dbReference>
<dbReference type="InterPro" id="IPR035929">
    <property type="entry name" value="CoaB-like_sf"/>
</dbReference>
<dbReference type="SUPFAM" id="SSF102645">
    <property type="entry name" value="CoaB-like"/>
    <property type="match status" value="1"/>
</dbReference>
<dbReference type="Gene3D" id="3.40.50.10300">
    <property type="entry name" value="CoaB-like"/>
    <property type="match status" value="1"/>
</dbReference>
<proteinExistence type="predicted"/>
<accession>A0A1E5KUI4</accession>
<evidence type="ECO:0000313" key="3">
    <source>
        <dbReference type="Proteomes" id="UP000095256"/>
    </source>
</evidence>
<comment type="caution">
    <text evidence="2">The sequence shown here is derived from an EMBL/GenBank/DDBJ whole genome shotgun (WGS) entry which is preliminary data.</text>
</comment>
<dbReference type="OrthoDB" id="9802554at2"/>
<gene>
    <name evidence="2" type="ORF">BCR26_16475</name>
</gene>
<protein>
    <submittedName>
        <fullName evidence="2">Phosphopantothenate--cysteine ligase</fullName>
    </submittedName>
</protein>
<dbReference type="Pfam" id="PF04127">
    <property type="entry name" value="DFP"/>
    <property type="match status" value="2"/>
</dbReference>
<feature type="domain" description="DNA/pantothenate metabolism flavoprotein C-terminal" evidence="1">
    <location>
        <begin position="2"/>
        <end position="103"/>
    </location>
</feature>
<dbReference type="RefSeq" id="WP_069699467.1">
    <property type="nucleotide sequence ID" value="NZ_JAGGMA010000051.1"/>
</dbReference>
<sequence>MHLLITAGGTSEKIDRVRSITNHSTGKLGKKIAEQFLENGHRVTYVTTPYALRPLASTNLAVLEIETTRELEAVLLELFEETQFDSVIHSMAVSDFTTETSLTEDSFIEKLANQLMKEADVSDVTKLIETLYQTIDRIGQNKQPEKKISSDTDRLLLFLKKNPKIIAMIRKKQPKTVLIGFKLLVGVSKEELLRVGLNTLHKNDCDFVLANDLEDISDNQHLGYLINQDGQTQVAKTKAEIATTIVETVESKWRLKNT</sequence>
<dbReference type="NCBIfam" id="NF005231">
    <property type="entry name" value="PRK06732.1"/>
    <property type="match status" value="1"/>
</dbReference>
<dbReference type="STRING" id="762845.BCR26_16475"/>
<name>A0A1E5KUI4_9ENTE</name>
<dbReference type="AlphaFoldDB" id="A0A1E5KUI4"/>
<dbReference type="InterPro" id="IPR007085">
    <property type="entry name" value="DNA/pantothenate-metab_flavo_C"/>
</dbReference>
<dbReference type="GO" id="GO:0016874">
    <property type="term" value="F:ligase activity"/>
    <property type="evidence" value="ECO:0007669"/>
    <property type="project" value="UniProtKB-KW"/>
</dbReference>
<dbReference type="GO" id="GO:0015937">
    <property type="term" value="P:coenzyme A biosynthetic process"/>
    <property type="evidence" value="ECO:0007669"/>
    <property type="project" value="UniProtKB-ARBA"/>
</dbReference>
<organism evidence="2 3">
    <name type="scientific">Enterococcus rivorum</name>
    <dbReference type="NCBI Taxonomy" id="762845"/>
    <lineage>
        <taxon>Bacteria</taxon>
        <taxon>Bacillati</taxon>
        <taxon>Bacillota</taxon>
        <taxon>Bacilli</taxon>
        <taxon>Lactobacillales</taxon>
        <taxon>Enterococcaceae</taxon>
        <taxon>Enterococcus</taxon>
    </lineage>
</organism>
<dbReference type="InterPro" id="IPR011848">
    <property type="entry name" value="CoaB_strep"/>
</dbReference>
<dbReference type="NCBIfam" id="TIGR02114">
    <property type="entry name" value="coaB_strep"/>
    <property type="match status" value="1"/>
</dbReference>
<evidence type="ECO:0000259" key="1">
    <source>
        <dbReference type="Pfam" id="PF04127"/>
    </source>
</evidence>
<reference evidence="2 3" key="1">
    <citation type="submission" date="2016-09" db="EMBL/GenBank/DDBJ databases">
        <authorList>
            <person name="Capua I."/>
            <person name="De Benedictis P."/>
            <person name="Joannis T."/>
            <person name="Lombin L.H."/>
            <person name="Cattoli G."/>
        </authorList>
    </citation>
    <scope>NUCLEOTIDE SEQUENCE [LARGE SCALE GENOMIC DNA]</scope>
    <source>
        <strain evidence="2 3">LMG 25899</strain>
    </source>
</reference>
<evidence type="ECO:0000313" key="2">
    <source>
        <dbReference type="EMBL" id="OEH81565.1"/>
    </source>
</evidence>
<keyword evidence="2" id="KW-0436">Ligase</keyword>
<keyword evidence="3" id="KW-1185">Reference proteome</keyword>